<dbReference type="PANTHER" id="PTHR47566">
    <property type="match status" value="1"/>
</dbReference>
<name>A0A1B9Y111_9FLAO</name>
<dbReference type="AlphaFoldDB" id="A0A1B9Y111"/>
<sequence length="279" mass="31393">MKMKHLFTIIILVGAIMVSCSDDIIDVSSTSKFIVIPDANFEKELINQGIDSDGIVNQKVLRIDVIDVEYLNISYPGASQIIEDLTGIEGFTNLKRLYAIANRLTSVDISKNTKLDTLHLMANDLKSIKGLSKATNLKWLNLSHNLFEEFTLDNTSLTNILMSHNELVSFDASKAINLETVYLLTNKILSIDFANNPKLEAINVSNNKLTNINFGLKNKLYYLSIFENFITQLDVSNFDNLDYLLADRNPNLPCIKIKNGQHIPTLQLSDYQQVNLSCD</sequence>
<reference evidence="3 4" key="1">
    <citation type="submission" date="2016-06" db="EMBL/GenBank/DDBJ databases">
        <title>Draft Genome Sequence of Tenacibaculum soleae UCD-KL19.</title>
        <authorList>
            <person name="Eisen J.A."/>
            <person name="Coil D.A."/>
            <person name="Lujan K.M."/>
        </authorList>
    </citation>
    <scope>NUCLEOTIDE SEQUENCE [LARGE SCALE GENOMIC DNA]</scope>
    <source>
        <strain evidence="3 4">UCD-KL19</strain>
    </source>
</reference>
<keyword evidence="4" id="KW-1185">Reference proteome</keyword>
<dbReference type="Proteomes" id="UP000093186">
    <property type="component" value="Unassembled WGS sequence"/>
</dbReference>
<dbReference type="InterPro" id="IPR032675">
    <property type="entry name" value="LRR_dom_sf"/>
</dbReference>
<dbReference type="EMBL" id="MAKX01000001">
    <property type="protein sequence ID" value="OCK43482.1"/>
    <property type="molecule type" value="Genomic_DNA"/>
</dbReference>
<comment type="caution">
    <text evidence="3">The sequence shown here is derived from an EMBL/GenBank/DDBJ whole genome shotgun (WGS) entry which is preliminary data.</text>
</comment>
<dbReference type="SUPFAM" id="SSF52058">
    <property type="entry name" value="L domain-like"/>
    <property type="match status" value="1"/>
</dbReference>
<dbReference type="InterPro" id="IPR001611">
    <property type="entry name" value="Leu-rich_rpt"/>
</dbReference>
<protein>
    <recommendedName>
        <fullName evidence="5">Leucine-rich repeat domain-containing protein</fullName>
    </recommendedName>
</protein>
<evidence type="ECO:0000313" key="4">
    <source>
        <dbReference type="Proteomes" id="UP000093186"/>
    </source>
</evidence>
<evidence type="ECO:0000313" key="3">
    <source>
        <dbReference type="EMBL" id="OCK43482.1"/>
    </source>
</evidence>
<accession>A0A1B9Y111</accession>
<organism evidence="3 4">
    <name type="scientific">Tenacibaculum soleae</name>
    <dbReference type="NCBI Taxonomy" id="447689"/>
    <lineage>
        <taxon>Bacteria</taxon>
        <taxon>Pseudomonadati</taxon>
        <taxon>Bacteroidota</taxon>
        <taxon>Flavobacteriia</taxon>
        <taxon>Flavobacteriales</taxon>
        <taxon>Flavobacteriaceae</taxon>
        <taxon>Tenacibaculum</taxon>
    </lineage>
</organism>
<dbReference type="GO" id="GO:0035591">
    <property type="term" value="F:signaling adaptor activity"/>
    <property type="evidence" value="ECO:0007669"/>
    <property type="project" value="TreeGrafter"/>
</dbReference>
<evidence type="ECO:0000256" key="1">
    <source>
        <dbReference type="ARBA" id="ARBA00022614"/>
    </source>
</evidence>
<evidence type="ECO:0000256" key="2">
    <source>
        <dbReference type="ARBA" id="ARBA00022737"/>
    </source>
</evidence>
<gene>
    <name evidence="3" type="ORF">BA195_01905</name>
</gene>
<evidence type="ECO:0008006" key="5">
    <source>
        <dbReference type="Google" id="ProtNLM"/>
    </source>
</evidence>
<dbReference type="PROSITE" id="PS51450">
    <property type="entry name" value="LRR"/>
    <property type="match status" value="1"/>
</dbReference>
<dbReference type="Gene3D" id="3.80.10.10">
    <property type="entry name" value="Ribonuclease Inhibitor"/>
    <property type="match status" value="1"/>
</dbReference>
<dbReference type="STRING" id="447689.BA195_01905"/>
<dbReference type="InterPro" id="IPR052574">
    <property type="entry name" value="CDIRP"/>
</dbReference>
<dbReference type="PROSITE" id="PS51257">
    <property type="entry name" value="PROKAR_LIPOPROTEIN"/>
    <property type="match status" value="1"/>
</dbReference>
<proteinExistence type="predicted"/>
<keyword evidence="2" id="KW-0677">Repeat</keyword>
<dbReference type="PANTHER" id="PTHR47566:SF1">
    <property type="entry name" value="PROTEIN NUD1"/>
    <property type="match status" value="1"/>
</dbReference>
<keyword evidence="1" id="KW-0433">Leucine-rich repeat</keyword>